<evidence type="ECO:0008006" key="3">
    <source>
        <dbReference type="Google" id="ProtNLM"/>
    </source>
</evidence>
<proteinExistence type="predicted"/>
<protein>
    <recommendedName>
        <fullName evidence="3">FACT complex subunit</fullName>
    </recommendedName>
</protein>
<reference evidence="1 2" key="1">
    <citation type="submission" date="2024-02" db="EMBL/GenBank/DDBJ databases">
        <authorList>
            <person name="Chen Y."/>
            <person name="Shah S."/>
            <person name="Dougan E. K."/>
            <person name="Thang M."/>
            <person name="Chan C."/>
        </authorList>
    </citation>
    <scope>NUCLEOTIDE SEQUENCE [LARGE SCALE GENOMIC DNA]</scope>
</reference>
<accession>A0ABP0NSM9</accession>
<evidence type="ECO:0000313" key="2">
    <source>
        <dbReference type="Proteomes" id="UP001642484"/>
    </source>
</evidence>
<gene>
    <name evidence="1" type="ORF">CCMP2556_LOCUS32725</name>
</gene>
<keyword evidence="2" id="KW-1185">Reference proteome</keyword>
<dbReference type="Proteomes" id="UP001642484">
    <property type="component" value="Unassembled WGS sequence"/>
</dbReference>
<comment type="caution">
    <text evidence="1">The sequence shown here is derived from an EMBL/GenBank/DDBJ whole genome shotgun (WGS) entry which is preliminary data.</text>
</comment>
<sequence length="358" mass="39052">MNQFDCLFISCESRFATNSDLGGVERISVSALRPEYGAKPKHYVKIEDLSDDSTTLDGKLAPPHSMFLVKGWTRVLCIYTVLAFLRDCPQMIEDWENVGQLATAYQIGRAELSVQLAAASSLKVASEVEGDLDKMREFLQRARAHANRQGNLDLKYLGSRFECGKTFANNFTKSRRRYIEMPLREGPVDLLEVLTKESGGSNVQLDAHGDGDGRQPVAATNLDLTGYIAMSKLYKAASGFNKSSAMPGLPGPAKETLVAKAVEIEKMIAEWNKTNNMGLIRAAGTMGGRAAAAAAAMVVQHDTVKVVATDSWELFLMNPSDNAVELRPCELFGFSTGTFTDKPIGLDQVSFQIASSSF</sequence>
<name>A0ABP0NSM9_9DINO</name>
<evidence type="ECO:0000313" key="1">
    <source>
        <dbReference type="EMBL" id="CAK9066601.1"/>
    </source>
</evidence>
<organism evidence="1 2">
    <name type="scientific">Durusdinium trenchii</name>
    <dbReference type="NCBI Taxonomy" id="1381693"/>
    <lineage>
        <taxon>Eukaryota</taxon>
        <taxon>Sar</taxon>
        <taxon>Alveolata</taxon>
        <taxon>Dinophyceae</taxon>
        <taxon>Suessiales</taxon>
        <taxon>Symbiodiniaceae</taxon>
        <taxon>Durusdinium</taxon>
    </lineage>
</organism>
<dbReference type="EMBL" id="CAXAMN010022128">
    <property type="protein sequence ID" value="CAK9066601.1"/>
    <property type="molecule type" value="Genomic_DNA"/>
</dbReference>